<dbReference type="PANTHER" id="PTHR11933">
    <property type="entry name" value="TRNA 5-METHYLAMINOMETHYL-2-THIOURIDYLATE -METHYLTRANSFERASE"/>
    <property type="match status" value="1"/>
</dbReference>
<dbReference type="Gene3D" id="2.30.30.280">
    <property type="entry name" value="Adenine nucleotide alpha hydrolases-like domains"/>
    <property type="match status" value="1"/>
</dbReference>
<keyword evidence="3 9" id="KW-0819">tRNA processing</keyword>
<feature type="site" description="Interaction with tRNA" evidence="9">
    <location>
        <position position="125"/>
    </location>
</feature>
<dbReference type="CDD" id="cd01998">
    <property type="entry name" value="MnmA_TRMU-like"/>
    <property type="match status" value="1"/>
</dbReference>
<evidence type="ECO:0000256" key="8">
    <source>
        <dbReference type="ARBA" id="ARBA00051542"/>
    </source>
</evidence>
<dbReference type="Pfam" id="PF03054">
    <property type="entry name" value="tRNA_Me_trans"/>
    <property type="match status" value="1"/>
</dbReference>
<evidence type="ECO:0000313" key="13">
    <source>
        <dbReference type="Proteomes" id="UP000176608"/>
    </source>
</evidence>
<reference evidence="12 13" key="1">
    <citation type="journal article" date="2016" name="Nat. Commun.">
        <title>Thousands of microbial genomes shed light on interconnected biogeochemical processes in an aquifer system.</title>
        <authorList>
            <person name="Anantharaman K."/>
            <person name="Brown C.T."/>
            <person name="Hug L.A."/>
            <person name="Sharon I."/>
            <person name="Castelle C.J."/>
            <person name="Probst A.J."/>
            <person name="Thomas B.C."/>
            <person name="Singh A."/>
            <person name="Wilkins M.J."/>
            <person name="Karaoz U."/>
            <person name="Brodie E.L."/>
            <person name="Williams K.H."/>
            <person name="Hubbard S.S."/>
            <person name="Banfield J.F."/>
        </authorList>
    </citation>
    <scope>NUCLEOTIDE SEQUENCE [LARGE SCALE GENOMIC DNA]</scope>
</reference>
<keyword evidence="9" id="KW-0963">Cytoplasm</keyword>
<feature type="region of interest" description="Interaction with target base in tRNA" evidence="9">
    <location>
        <begin position="95"/>
        <end position="97"/>
    </location>
</feature>
<dbReference type="Proteomes" id="UP000176608">
    <property type="component" value="Unassembled WGS sequence"/>
</dbReference>
<comment type="caution">
    <text evidence="9">Lacks conserved residue(s) required for the propagation of feature annotation.</text>
</comment>
<evidence type="ECO:0000256" key="6">
    <source>
        <dbReference type="ARBA" id="ARBA00022884"/>
    </source>
</evidence>
<dbReference type="InterPro" id="IPR046885">
    <property type="entry name" value="MnmA-like_C"/>
</dbReference>
<dbReference type="AlphaFoldDB" id="A0A1F4US64"/>
<feature type="domain" description="tRNA-specific 2-thiouridylase MnmA-like C-terminal" evidence="10">
    <location>
        <begin position="280"/>
        <end position="362"/>
    </location>
</feature>
<comment type="subcellular location">
    <subcellularLocation>
        <location evidence="9">Cytoplasm</location>
    </subcellularLocation>
</comment>
<dbReference type="Gene3D" id="2.40.30.10">
    <property type="entry name" value="Translation factors"/>
    <property type="match status" value="1"/>
</dbReference>
<feature type="binding site" evidence="9">
    <location>
        <position position="124"/>
    </location>
    <ligand>
        <name>ATP</name>
        <dbReference type="ChEBI" id="CHEBI:30616"/>
    </ligand>
</feature>
<evidence type="ECO:0000256" key="4">
    <source>
        <dbReference type="ARBA" id="ARBA00022741"/>
    </source>
</evidence>
<evidence type="ECO:0000256" key="3">
    <source>
        <dbReference type="ARBA" id="ARBA00022694"/>
    </source>
</evidence>
<sequence length="363" mass="40688">MKSLNKKVAVGLSGGVDSAVSAYLLKEQGYEVVGVYMQCWNEKADGCRAEEDRADAAKVAAHLGIKFSHLNFIKEYKERVIDYFYAEYKAGRTPNPDVLCNKEIKFGMFLDWAMKEGFDFVATGHYARVKKVGGAQTAKFKLLKGIDETKDQSYFLYLLNQHQLSKTIFPVGGMKKHEVRKIAKRIGVHNAEKPDSVGICFIGEVDIKEFLKKKLKAKVGNLVTKTGEVVGKHDGVWFYTVGQRHGFRTSKYFGLPLYVIGKNVKKNELVVGFAKDGKRSEFEVSDLHWINGTPEKRNLSDNFEADVRIRHLGELYPAKISKSKKSTENSYLVRLENSTFGVAPGQSTVFYVGDELVSGGIIN</sequence>
<accession>A0A1F4US64</accession>
<dbReference type="GO" id="GO:0103016">
    <property type="term" value="F:tRNA-uridine 2-sulfurtransferase activity"/>
    <property type="evidence" value="ECO:0007669"/>
    <property type="project" value="UniProtKB-EC"/>
</dbReference>
<dbReference type="Pfam" id="PF20259">
    <property type="entry name" value="tRNA_Me_trans_M"/>
    <property type="match status" value="1"/>
</dbReference>
<dbReference type="Pfam" id="PF20258">
    <property type="entry name" value="tRNA_Me_trans_C"/>
    <property type="match status" value="1"/>
</dbReference>
<keyword evidence="5 9" id="KW-0067">ATP-binding</keyword>
<evidence type="ECO:0000259" key="10">
    <source>
        <dbReference type="Pfam" id="PF20258"/>
    </source>
</evidence>
<comment type="similarity">
    <text evidence="9">Belongs to the MnmA/TRMU family.</text>
</comment>
<dbReference type="STRING" id="1802617.A2886_00450"/>
<name>A0A1F4US64_UNCKA</name>
<gene>
    <name evidence="9" type="primary">mnmA</name>
    <name evidence="12" type="ORF">A2886_00450</name>
</gene>
<comment type="catalytic activity">
    <reaction evidence="8 9">
        <text>S-sulfanyl-L-cysteinyl-[protein] + uridine(34) in tRNA + AH2 + ATP = 2-thiouridine(34) in tRNA + L-cysteinyl-[protein] + A + AMP + diphosphate + H(+)</text>
        <dbReference type="Rhea" id="RHEA:47032"/>
        <dbReference type="Rhea" id="RHEA-COMP:10131"/>
        <dbReference type="Rhea" id="RHEA-COMP:11726"/>
        <dbReference type="Rhea" id="RHEA-COMP:11727"/>
        <dbReference type="Rhea" id="RHEA-COMP:11728"/>
        <dbReference type="ChEBI" id="CHEBI:13193"/>
        <dbReference type="ChEBI" id="CHEBI:15378"/>
        <dbReference type="ChEBI" id="CHEBI:17499"/>
        <dbReference type="ChEBI" id="CHEBI:29950"/>
        <dbReference type="ChEBI" id="CHEBI:30616"/>
        <dbReference type="ChEBI" id="CHEBI:33019"/>
        <dbReference type="ChEBI" id="CHEBI:61963"/>
        <dbReference type="ChEBI" id="CHEBI:65315"/>
        <dbReference type="ChEBI" id="CHEBI:87170"/>
        <dbReference type="ChEBI" id="CHEBI:456215"/>
        <dbReference type="EC" id="2.8.1.13"/>
    </reaction>
</comment>
<dbReference type="Gene3D" id="3.40.50.620">
    <property type="entry name" value="HUPs"/>
    <property type="match status" value="1"/>
</dbReference>
<comment type="function">
    <text evidence="9">Catalyzes the 2-thiolation of uridine at the wobble position (U34) of tRNA, leading to the formation of s(2)U34.</text>
</comment>
<proteinExistence type="inferred from homology"/>
<keyword evidence="4 9" id="KW-0547">Nucleotide-binding</keyword>
<dbReference type="EC" id="2.8.1.13" evidence="9"/>
<evidence type="ECO:0000256" key="1">
    <source>
        <dbReference type="ARBA" id="ARBA00022555"/>
    </source>
</evidence>
<dbReference type="InterPro" id="IPR046884">
    <property type="entry name" value="MnmA-like_central"/>
</dbReference>
<feature type="domain" description="tRNA-specific 2-thiouridylase MnmA-like central" evidence="11">
    <location>
        <begin position="208"/>
        <end position="272"/>
    </location>
</feature>
<evidence type="ECO:0000256" key="7">
    <source>
        <dbReference type="ARBA" id="ARBA00023157"/>
    </source>
</evidence>
<dbReference type="GO" id="GO:0005524">
    <property type="term" value="F:ATP binding"/>
    <property type="evidence" value="ECO:0007669"/>
    <property type="project" value="UniProtKB-KW"/>
</dbReference>
<evidence type="ECO:0000256" key="9">
    <source>
        <dbReference type="HAMAP-Rule" id="MF_00144"/>
    </source>
</evidence>
<feature type="site" description="Interaction with tRNA" evidence="9">
    <location>
        <position position="346"/>
    </location>
</feature>
<dbReference type="InterPro" id="IPR023382">
    <property type="entry name" value="MnmA-like_central_sf"/>
</dbReference>
<dbReference type="GO" id="GO:0005737">
    <property type="term" value="C:cytoplasm"/>
    <property type="evidence" value="ECO:0007669"/>
    <property type="project" value="UniProtKB-SubCell"/>
</dbReference>
<evidence type="ECO:0000313" key="12">
    <source>
        <dbReference type="EMBL" id="OGC47759.1"/>
    </source>
</evidence>
<evidence type="ECO:0000256" key="5">
    <source>
        <dbReference type="ARBA" id="ARBA00022840"/>
    </source>
</evidence>
<feature type="region of interest" description="Interaction with tRNA" evidence="9">
    <location>
        <begin position="150"/>
        <end position="152"/>
    </location>
</feature>
<dbReference type="GO" id="GO:0002143">
    <property type="term" value="P:tRNA wobble position uridine thiolation"/>
    <property type="evidence" value="ECO:0007669"/>
    <property type="project" value="TreeGrafter"/>
</dbReference>
<keyword evidence="1 9" id="KW-0820">tRNA-binding</keyword>
<feature type="binding site" evidence="9">
    <location>
        <position position="37"/>
    </location>
    <ligand>
        <name>ATP</name>
        <dbReference type="ChEBI" id="CHEBI:30616"/>
    </ligand>
</feature>
<dbReference type="EMBL" id="MEVA01000004">
    <property type="protein sequence ID" value="OGC47759.1"/>
    <property type="molecule type" value="Genomic_DNA"/>
</dbReference>
<dbReference type="InterPro" id="IPR014729">
    <property type="entry name" value="Rossmann-like_a/b/a_fold"/>
</dbReference>
<organism evidence="12 13">
    <name type="scientific">candidate division WWE3 bacterium RIFCSPHIGHO2_01_FULL_42_13</name>
    <dbReference type="NCBI Taxonomy" id="1802617"/>
    <lineage>
        <taxon>Bacteria</taxon>
        <taxon>Katanobacteria</taxon>
    </lineage>
</organism>
<keyword evidence="7" id="KW-1015">Disulfide bond</keyword>
<dbReference type="NCBIfam" id="NF001138">
    <property type="entry name" value="PRK00143.1"/>
    <property type="match status" value="1"/>
</dbReference>
<dbReference type="PANTHER" id="PTHR11933:SF5">
    <property type="entry name" value="MITOCHONDRIAL TRNA-SPECIFIC 2-THIOURIDYLASE 1"/>
    <property type="match status" value="1"/>
</dbReference>
<dbReference type="InterPro" id="IPR004506">
    <property type="entry name" value="MnmA-like"/>
</dbReference>
<evidence type="ECO:0000259" key="11">
    <source>
        <dbReference type="Pfam" id="PF20259"/>
    </source>
</evidence>
<dbReference type="HAMAP" id="MF_00144">
    <property type="entry name" value="tRNA_thiouridyl_MnmA"/>
    <property type="match status" value="1"/>
</dbReference>
<dbReference type="SUPFAM" id="SSF52402">
    <property type="entry name" value="Adenine nucleotide alpha hydrolases-like"/>
    <property type="match status" value="1"/>
</dbReference>
<evidence type="ECO:0000256" key="2">
    <source>
        <dbReference type="ARBA" id="ARBA00022679"/>
    </source>
</evidence>
<feature type="active site" description="Nucleophile" evidence="9">
    <location>
        <position position="100"/>
    </location>
</feature>
<feature type="active site" description="Cysteine persulfide intermediate" evidence="9">
    <location>
        <position position="200"/>
    </location>
</feature>
<dbReference type="GO" id="GO:0000049">
    <property type="term" value="F:tRNA binding"/>
    <property type="evidence" value="ECO:0007669"/>
    <property type="project" value="UniProtKB-KW"/>
</dbReference>
<keyword evidence="6 9" id="KW-0694">RNA-binding</keyword>
<feature type="binding site" evidence="9">
    <location>
        <begin position="11"/>
        <end position="18"/>
    </location>
    <ligand>
        <name>ATP</name>
        <dbReference type="ChEBI" id="CHEBI:30616"/>
    </ligand>
</feature>
<dbReference type="FunFam" id="3.40.50.620:FF:000115">
    <property type="entry name" value="tRNA-specific 2-thiouridylase MnmA"/>
    <property type="match status" value="1"/>
</dbReference>
<keyword evidence="2 9" id="KW-0808">Transferase</keyword>
<dbReference type="NCBIfam" id="TIGR00420">
    <property type="entry name" value="trmU"/>
    <property type="match status" value="1"/>
</dbReference>
<protein>
    <recommendedName>
        <fullName evidence="9">tRNA-specific 2-thiouridylase MnmA</fullName>
        <ecNumber evidence="9">2.8.1.13</ecNumber>
    </recommendedName>
</protein>
<comment type="caution">
    <text evidence="12">The sequence shown here is derived from an EMBL/GenBank/DDBJ whole genome shotgun (WGS) entry which is preliminary data.</text>
</comment>